<dbReference type="PROSITE" id="PS50294">
    <property type="entry name" value="WD_REPEATS_REGION"/>
    <property type="match status" value="1"/>
</dbReference>
<dbReference type="PANTHER" id="PTHR19879">
    <property type="entry name" value="TRANSCRIPTION INITIATION FACTOR TFIID"/>
    <property type="match status" value="1"/>
</dbReference>
<evidence type="ECO:0000313" key="2">
    <source>
        <dbReference type="EMBL" id="MDY3562369.1"/>
    </source>
</evidence>
<accession>A0ABU5F5B4</accession>
<dbReference type="Gene3D" id="2.130.10.10">
    <property type="entry name" value="YVTN repeat-like/Quinoprotein amine dehydrogenase"/>
    <property type="match status" value="2"/>
</dbReference>
<dbReference type="SUPFAM" id="SSF82171">
    <property type="entry name" value="DPP6 N-terminal domain-like"/>
    <property type="match status" value="1"/>
</dbReference>
<dbReference type="SMART" id="SM00320">
    <property type="entry name" value="WD40"/>
    <property type="match status" value="2"/>
</dbReference>
<organism evidence="2 3">
    <name type="scientific">Gemmata algarum</name>
    <dbReference type="NCBI Taxonomy" id="2975278"/>
    <lineage>
        <taxon>Bacteria</taxon>
        <taxon>Pseudomonadati</taxon>
        <taxon>Planctomycetota</taxon>
        <taxon>Planctomycetia</taxon>
        <taxon>Gemmatales</taxon>
        <taxon>Gemmataceae</taxon>
        <taxon>Gemmata</taxon>
    </lineage>
</organism>
<dbReference type="Proteomes" id="UP001272242">
    <property type="component" value="Unassembled WGS sequence"/>
</dbReference>
<dbReference type="PANTHER" id="PTHR19879:SF9">
    <property type="entry name" value="TRANSCRIPTION INITIATION FACTOR TFIID SUBUNIT 5"/>
    <property type="match status" value="1"/>
</dbReference>
<dbReference type="PROSITE" id="PS50082">
    <property type="entry name" value="WD_REPEATS_2"/>
    <property type="match status" value="2"/>
</dbReference>
<gene>
    <name evidence="2" type="ORF">R5W23_003835</name>
</gene>
<dbReference type="InterPro" id="IPR015943">
    <property type="entry name" value="WD40/YVTN_repeat-like_dom_sf"/>
</dbReference>
<evidence type="ECO:0000313" key="3">
    <source>
        <dbReference type="Proteomes" id="UP001272242"/>
    </source>
</evidence>
<proteinExistence type="predicted"/>
<dbReference type="Pfam" id="PF00400">
    <property type="entry name" value="WD40"/>
    <property type="match status" value="2"/>
</dbReference>
<keyword evidence="1" id="KW-0853">WD repeat</keyword>
<reference evidence="3" key="1">
    <citation type="journal article" date="2023" name="Mar. Drugs">
        <title>Gemmata algarum, a Novel Planctomycete Isolated from an Algal Mat, Displays Antimicrobial Activity.</title>
        <authorList>
            <person name="Kumar G."/>
            <person name="Kallscheuer N."/>
            <person name="Kashif M."/>
            <person name="Ahamad S."/>
            <person name="Jagadeeshwari U."/>
            <person name="Pannikurungottu S."/>
            <person name="Haufschild T."/>
            <person name="Kabuu M."/>
            <person name="Sasikala C."/>
            <person name="Jogler C."/>
            <person name="Ramana C."/>
        </authorList>
    </citation>
    <scope>NUCLEOTIDE SEQUENCE [LARGE SCALE GENOMIC DNA]</scope>
    <source>
        <strain evidence="3">JC673</strain>
    </source>
</reference>
<comment type="caution">
    <text evidence="2">The sequence shown here is derived from an EMBL/GenBank/DDBJ whole genome shotgun (WGS) entry which is preliminary data.</text>
</comment>
<dbReference type="EMBL" id="JAXBLV010000211">
    <property type="protein sequence ID" value="MDY3562369.1"/>
    <property type="molecule type" value="Genomic_DNA"/>
</dbReference>
<name>A0ABU5F5B4_9BACT</name>
<keyword evidence="3" id="KW-1185">Reference proteome</keyword>
<feature type="repeat" description="WD" evidence="1">
    <location>
        <begin position="466"/>
        <end position="487"/>
    </location>
</feature>
<protein>
    <submittedName>
        <fullName evidence="2">WD40 repeat domain-containing protein</fullName>
    </submittedName>
</protein>
<sequence>MANMADRETFDRTLVDPAPDALDAALREAVRVANTGNETKSKLIKWPPADLPQFLQRLGEAPDGLHGWHGGTKKKYFAGKSQVTAAWWTNQFGEKHVRVLGGHGLTTGGRLRIGETGQYQFGTPLSYAELLYPERVARARLPGGAELLVGVCDCGAVGSFAALGWTGPSCGPCRDHGLEGHAALPVPWHEAGVKYGPYARYYLTSLAFDPTGRSLFFTNDGLWCWTFATGAVEAVAYPPHLGRCWQFALQPDGKRALLFGARGEYPQETSVALWEVGTPSAVEWVLEPDWARRLEPSPDGETVAVSQGAEVSDWHSLRSAHDGRVLRTLTPPGNGRVVFSPDGQRLLVTDREGTAKLWDVHTDTVQSLPVRLLHEMVFGPDGRVLYAFSEGSSAGGTPAEVDGLRVIRVRFPGTGDASPYLRATVSPDGRVLVAALGGQLYFADPSGAAVGKWCGLNVFASGMHLFAWSPDGRWLATADRDGTIRLWPWPGVYEAARAAETG</sequence>
<evidence type="ECO:0000256" key="1">
    <source>
        <dbReference type="PROSITE-ProRule" id="PRU00221"/>
    </source>
</evidence>
<dbReference type="InterPro" id="IPR001680">
    <property type="entry name" value="WD40_rpt"/>
</dbReference>
<feature type="repeat" description="WD" evidence="1">
    <location>
        <begin position="337"/>
        <end position="368"/>
    </location>
</feature>